<evidence type="ECO:0000313" key="1">
    <source>
        <dbReference type="EMBL" id="MEO1780989.1"/>
    </source>
</evidence>
<proteinExistence type="predicted"/>
<comment type="caution">
    <text evidence="1">The sequence shown here is derived from an EMBL/GenBank/DDBJ whole genome shotgun (WGS) entry which is preliminary data.</text>
</comment>
<dbReference type="RefSeq" id="WP_161870614.1">
    <property type="nucleotide sequence ID" value="NZ_MAEI02000001.1"/>
</dbReference>
<protein>
    <submittedName>
        <fullName evidence="1">Uncharacterized protein</fullName>
    </submittedName>
</protein>
<keyword evidence="2" id="KW-1185">Reference proteome</keyword>
<gene>
    <name evidence="1" type="ORF">BAU18_000567</name>
</gene>
<reference evidence="1 2" key="2">
    <citation type="submission" date="2024-02" db="EMBL/GenBank/DDBJ databases">
        <title>The Genome Sequence of Enterococcus diestrammenae JM9A.</title>
        <authorList>
            <person name="Earl A."/>
            <person name="Manson A."/>
            <person name="Gilmore M."/>
            <person name="Sanders J."/>
            <person name="Shea T."/>
            <person name="Howe W."/>
            <person name="Livny J."/>
            <person name="Cuomo C."/>
            <person name="Neafsey D."/>
            <person name="Birren B."/>
        </authorList>
    </citation>
    <scope>NUCLEOTIDE SEQUENCE [LARGE SCALE GENOMIC DNA]</scope>
    <source>
        <strain evidence="1 2">JM9A</strain>
    </source>
</reference>
<dbReference type="Proteomes" id="UP001429357">
    <property type="component" value="Unassembled WGS sequence"/>
</dbReference>
<dbReference type="EMBL" id="MAEI02000001">
    <property type="protein sequence ID" value="MEO1780989.1"/>
    <property type="molecule type" value="Genomic_DNA"/>
</dbReference>
<accession>A0ABV0EYV3</accession>
<evidence type="ECO:0000313" key="2">
    <source>
        <dbReference type="Proteomes" id="UP001429357"/>
    </source>
</evidence>
<name>A0ABV0EYV3_9ENTE</name>
<sequence>MKDFNEAVLIINVKPDSSGAYKVAIEAENSPRGLLTHWNGIHGYVDIDKSKKHQHKLIIQLVSHTLPNLKQAVEWYVRVGCTLVRTDYKEEAK</sequence>
<organism evidence="1 2">
    <name type="scientific">Enterococcus diestrammenae</name>
    <dbReference type="NCBI Taxonomy" id="1155073"/>
    <lineage>
        <taxon>Bacteria</taxon>
        <taxon>Bacillati</taxon>
        <taxon>Bacillota</taxon>
        <taxon>Bacilli</taxon>
        <taxon>Lactobacillales</taxon>
        <taxon>Enterococcaceae</taxon>
        <taxon>Enterococcus</taxon>
    </lineage>
</organism>
<reference evidence="2" key="1">
    <citation type="submission" date="2016-06" db="EMBL/GenBank/DDBJ databases">
        <title>Four novel species of enterococci isolated from chicken manure.</title>
        <authorList>
            <person name="Van Tyne D."/>
        </authorList>
    </citation>
    <scope>NUCLEOTIDE SEQUENCE [LARGE SCALE GENOMIC DNA]</scope>
    <source>
        <strain evidence="2">JM9A</strain>
    </source>
</reference>